<protein>
    <submittedName>
        <fullName evidence="1">Uncharacterized protein</fullName>
    </submittedName>
</protein>
<proteinExistence type="predicted"/>
<dbReference type="AlphaFoldDB" id="A0A3S0Z884"/>
<accession>A0A3S0Z884</accession>
<reference evidence="1 2" key="1">
    <citation type="submission" date="2019-01" db="EMBL/GenBank/DDBJ databases">
        <title>A draft genome assembly of the solar-powered sea slug Elysia chlorotica.</title>
        <authorList>
            <person name="Cai H."/>
            <person name="Li Q."/>
            <person name="Fang X."/>
            <person name="Li J."/>
            <person name="Curtis N.E."/>
            <person name="Altenburger A."/>
            <person name="Shibata T."/>
            <person name="Feng M."/>
            <person name="Maeda T."/>
            <person name="Schwartz J.A."/>
            <person name="Shigenobu S."/>
            <person name="Lundholm N."/>
            <person name="Nishiyama T."/>
            <person name="Yang H."/>
            <person name="Hasebe M."/>
            <person name="Li S."/>
            <person name="Pierce S.K."/>
            <person name="Wang J."/>
        </authorList>
    </citation>
    <scope>NUCLEOTIDE SEQUENCE [LARGE SCALE GENOMIC DNA]</scope>
    <source>
        <strain evidence="1">EC2010</strain>
        <tissue evidence="1">Whole organism of an adult</tissue>
    </source>
</reference>
<name>A0A3S0Z884_ELYCH</name>
<dbReference type="STRING" id="188477.A0A3S0Z884"/>
<dbReference type="OrthoDB" id="550577at2759"/>
<evidence type="ECO:0000313" key="2">
    <source>
        <dbReference type="Proteomes" id="UP000271974"/>
    </source>
</evidence>
<dbReference type="Proteomes" id="UP000271974">
    <property type="component" value="Unassembled WGS sequence"/>
</dbReference>
<gene>
    <name evidence="1" type="ORF">EGW08_023143</name>
</gene>
<dbReference type="EMBL" id="RQTK01001836">
    <property type="protein sequence ID" value="RUS69094.1"/>
    <property type="molecule type" value="Genomic_DNA"/>
</dbReference>
<sequence>MASVSQSQGDKYLSWAARERHQLQAAKGTPAVLTTNGLFSHLSPLSIFGPDYWVTMFNMDCSATFNGFFEVKGYYEGQLETDVTSVPCLGFAAGVPPSRSSRGGHLVRCGYQNVIEWGKPDCLISDIPSEYRLK</sequence>
<keyword evidence="2" id="KW-1185">Reference proteome</keyword>
<organism evidence="1 2">
    <name type="scientific">Elysia chlorotica</name>
    <name type="common">Eastern emerald elysia</name>
    <name type="synonym">Sea slug</name>
    <dbReference type="NCBI Taxonomy" id="188477"/>
    <lineage>
        <taxon>Eukaryota</taxon>
        <taxon>Metazoa</taxon>
        <taxon>Spiralia</taxon>
        <taxon>Lophotrochozoa</taxon>
        <taxon>Mollusca</taxon>
        <taxon>Gastropoda</taxon>
        <taxon>Heterobranchia</taxon>
        <taxon>Euthyneura</taxon>
        <taxon>Panpulmonata</taxon>
        <taxon>Sacoglossa</taxon>
        <taxon>Placobranchoidea</taxon>
        <taxon>Plakobranchidae</taxon>
        <taxon>Elysia</taxon>
    </lineage>
</organism>
<evidence type="ECO:0000313" key="1">
    <source>
        <dbReference type="EMBL" id="RUS69094.1"/>
    </source>
</evidence>
<comment type="caution">
    <text evidence="1">The sequence shown here is derived from an EMBL/GenBank/DDBJ whole genome shotgun (WGS) entry which is preliminary data.</text>
</comment>